<dbReference type="GO" id="GO:0006508">
    <property type="term" value="P:proteolysis"/>
    <property type="evidence" value="ECO:0007669"/>
    <property type="project" value="UniProtKB-KW"/>
</dbReference>
<dbReference type="PANTHER" id="PTHR47053">
    <property type="entry name" value="MUREIN DD-ENDOPEPTIDASE MEPH-RELATED"/>
    <property type="match status" value="1"/>
</dbReference>
<dbReference type="Pfam" id="PF00877">
    <property type="entry name" value="NLPC_P60"/>
    <property type="match status" value="1"/>
</dbReference>
<dbReference type="PROSITE" id="PS51935">
    <property type="entry name" value="NLPC_P60"/>
    <property type="match status" value="1"/>
</dbReference>
<keyword evidence="3 6" id="KW-0378">Hydrolase</keyword>
<keyword evidence="2" id="KW-0645">Protease</keyword>
<evidence type="ECO:0000256" key="1">
    <source>
        <dbReference type="ARBA" id="ARBA00007074"/>
    </source>
</evidence>
<dbReference type="AlphaFoldDB" id="A0A1G4G4Z7"/>
<comment type="similarity">
    <text evidence="1">Belongs to the peptidase C40 family.</text>
</comment>
<dbReference type="RefSeq" id="WP_071136250.1">
    <property type="nucleotide sequence ID" value="NZ_LT608328.1"/>
</dbReference>
<dbReference type="PANTHER" id="PTHR47053:SF1">
    <property type="entry name" value="MUREIN DD-ENDOPEPTIDASE MEPH-RELATED"/>
    <property type="match status" value="1"/>
</dbReference>
<protein>
    <submittedName>
        <fullName evidence="6">Gamma-D-glutamyl-L-lysine endopeptidase</fullName>
        <ecNumber evidence="6">3.4.-.-</ecNumber>
    </submittedName>
</protein>
<evidence type="ECO:0000256" key="2">
    <source>
        <dbReference type="ARBA" id="ARBA00022670"/>
    </source>
</evidence>
<dbReference type="InterPro" id="IPR038765">
    <property type="entry name" value="Papain-like_cys_pep_sf"/>
</dbReference>
<name>A0A1G4G4Z7_9BACT</name>
<dbReference type="EMBL" id="LT608328">
    <property type="protein sequence ID" value="SCM56220.1"/>
    <property type="molecule type" value="Genomic_DNA"/>
</dbReference>
<dbReference type="GO" id="GO:0008234">
    <property type="term" value="F:cysteine-type peptidase activity"/>
    <property type="evidence" value="ECO:0007669"/>
    <property type="project" value="UniProtKB-KW"/>
</dbReference>
<dbReference type="Gene3D" id="2.30.30.40">
    <property type="entry name" value="SH3 Domains"/>
    <property type="match status" value="2"/>
</dbReference>
<keyword evidence="4" id="KW-0788">Thiol protease</keyword>
<evidence type="ECO:0000256" key="3">
    <source>
        <dbReference type="ARBA" id="ARBA00022801"/>
    </source>
</evidence>
<dbReference type="Proteomes" id="UP000178485">
    <property type="component" value="Chromosome i"/>
</dbReference>
<dbReference type="InterPro" id="IPR051202">
    <property type="entry name" value="Peptidase_C40"/>
</dbReference>
<keyword evidence="7" id="KW-1185">Reference proteome</keyword>
<dbReference type="InterPro" id="IPR000064">
    <property type="entry name" value="NLP_P60_dom"/>
</dbReference>
<accession>A0A1G4G4Z7</accession>
<dbReference type="KEGG" id="pmuc:ING2E5A_0777"/>
<dbReference type="InterPro" id="IPR041382">
    <property type="entry name" value="SH3_16"/>
</dbReference>
<dbReference type="STRING" id="1642646.ING2E5A_0777"/>
<dbReference type="Gene3D" id="3.90.1720.10">
    <property type="entry name" value="endopeptidase domain like (from Nostoc punctiforme)"/>
    <property type="match status" value="1"/>
</dbReference>
<organism evidence="6 7">
    <name type="scientific">Petrimonas mucosa</name>
    <dbReference type="NCBI Taxonomy" id="1642646"/>
    <lineage>
        <taxon>Bacteria</taxon>
        <taxon>Pseudomonadati</taxon>
        <taxon>Bacteroidota</taxon>
        <taxon>Bacteroidia</taxon>
        <taxon>Bacteroidales</taxon>
        <taxon>Dysgonomonadaceae</taxon>
        <taxon>Petrimonas</taxon>
    </lineage>
</organism>
<dbReference type="Pfam" id="PF18348">
    <property type="entry name" value="SH3_16"/>
    <property type="match status" value="1"/>
</dbReference>
<gene>
    <name evidence="6" type="primary">ykfC19</name>
    <name evidence="6" type="ORF">ING2E5A_0777</name>
</gene>
<sequence>MIQMDIIQSVIDRIREKYVPDGRVELFDLKVIHEQERPVLYGETTSRDAYREILSETAGIATRIRLLPDEVVGENLWGVIYNPVEKLQASNSHASEVLSEILLGTPVRLLDVKGGWRRVQTPDGYIGWVSEGLKPMSGTEWRDFNRRQKVIVTAIYGFAYENPDHLSQTVSSLVIGNQLLLTGETDQFYRVAYPDGREGYIRKSDAVLMSDWLQESDLTPDTLVATAMRFMGVPYVWGGTSSTGLDCSGLTRLVSLLYGLIIPRDASQQVLIGIPVDHRSDFSGLHPGDLLFFGQDENKVVHVAIHIGEKRFIHASDYVRLASLDPVDPLYDSFNAGRYLCARRIVGQEERPGIDRILNHPFYQP</sequence>
<reference evidence="6 7" key="1">
    <citation type="submission" date="2016-08" db="EMBL/GenBank/DDBJ databases">
        <authorList>
            <person name="Seilhamer J.J."/>
        </authorList>
    </citation>
    <scope>NUCLEOTIDE SEQUENCE [LARGE SCALE GENOMIC DNA]</scope>
    <source>
        <strain evidence="6">ING2-E5A</strain>
    </source>
</reference>
<evidence type="ECO:0000256" key="4">
    <source>
        <dbReference type="ARBA" id="ARBA00022807"/>
    </source>
</evidence>
<dbReference type="SUPFAM" id="SSF54001">
    <property type="entry name" value="Cysteine proteinases"/>
    <property type="match status" value="1"/>
</dbReference>
<proteinExistence type="inferred from homology"/>
<feature type="domain" description="NlpC/P60" evidence="5">
    <location>
        <begin position="217"/>
        <end position="346"/>
    </location>
</feature>
<dbReference type="EC" id="3.4.-.-" evidence="6"/>
<evidence type="ECO:0000259" key="5">
    <source>
        <dbReference type="PROSITE" id="PS51935"/>
    </source>
</evidence>
<evidence type="ECO:0000313" key="7">
    <source>
        <dbReference type="Proteomes" id="UP000178485"/>
    </source>
</evidence>
<evidence type="ECO:0000313" key="6">
    <source>
        <dbReference type="EMBL" id="SCM56220.1"/>
    </source>
</evidence>